<accession>A0A813SZY5</accession>
<feature type="compositionally biased region" description="Polar residues" evidence="1">
    <location>
        <begin position="1"/>
        <end position="12"/>
    </location>
</feature>
<sequence>MESDLKSGNQLIDVQAVEKQQELDDKSRQGNDQYDTIVSSINSQKEEKNDPSQKKYKRNFCTGHPSPFTETAGPASTQVAF</sequence>
<feature type="compositionally biased region" description="Basic and acidic residues" evidence="1">
    <location>
        <begin position="44"/>
        <end position="53"/>
    </location>
</feature>
<organism evidence="2 3">
    <name type="scientific">Brachionus calyciflorus</name>
    <dbReference type="NCBI Taxonomy" id="104777"/>
    <lineage>
        <taxon>Eukaryota</taxon>
        <taxon>Metazoa</taxon>
        <taxon>Spiralia</taxon>
        <taxon>Gnathifera</taxon>
        <taxon>Rotifera</taxon>
        <taxon>Eurotatoria</taxon>
        <taxon>Monogononta</taxon>
        <taxon>Pseudotrocha</taxon>
        <taxon>Ploima</taxon>
        <taxon>Brachionidae</taxon>
        <taxon>Brachionus</taxon>
    </lineage>
</organism>
<dbReference type="Proteomes" id="UP000663879">
    <property type="component" value="Unassembled WGS sequence"/>
</dbReference>
<name>A0A813SZY5_9BILA</name>
<gene>
    <name evidence="2" type="ORF">OXX778_LOCUS6558</name>
</gene>
<comment type="caution">
    <text evidence="2">The sequence shown here is derived from an EMBL/GenBank/DDBJ whole genome shotgun (WGS) entry which is preliminary data.</text>
</comment>
<feature type="compositionally biased region" description="Basic and acidic residues" evidence="1">
    <location>
        <begin position="19"/>
        <end position="29"/>
    </location>
</feature>
<evidence type="ECO:0000256" key="1">
    <source>
        <dbReference type="SAM" id="MobiDB-lite"/>
    </source>
</evidence>
<evidence type="ECO:0000313" key="3">
    <source>
        <dbReference type="Proteomes" id="UP000663879"/>
    </source>
</evidence>
<feature type="region of interest" description="Disordered" evidence="1">
    <location>
        <begin position="1"/>
        <end position="81"/>
    </location>
</feature>
<evidence type="ECO:0000313" key="2">
    <source>
        <dbReference type="EMBL" id="CAF0802771.1"/>
    </source>
</evidence>
<reference evidence="2" key="1">
    <citation type="submission" date="2021-02" db="EMBL/GenBank/DDBJ databases">
        <authorList>
            <person name="Nowell W R."/>
        </authorList>
    </citation>
    <scope>NUCLEOTIDE SEQUENCE</scope>
    <source>
        <strain evidence="2">Ploen Becks lab</strain>
    </source>
</reference>
<keyword evidence="3" id="KW-1185">Reference proteome</keyword>
<feature type="compositionally biased region" description="Polar residues" evidence="1">
    <location>
        <begin position="30"/>
        <end position="43"/>
    </location>
</feature>
<proteinExistence type="predicted"/>
<dbReference type="AlphaFoldDB" id="A0A813SZY5"/>
<protein>
    <submittedName>
        <fullName evidence="2">Uncharacterized protein</fullName>
    </submittedName>
</protein>
<dbReference type="EMBL" id="CAJNOC010000785">
    <property type="protein sequence ID" value="CAF0802771.1"/>
    <property type="molecule type" value="Genomic_DNA"/>
</dbReference>